<organism evidence="1 2">
    <name type="scientific">Streptomyces triculaminicus</name>
    <dbReference type="NCBI Taxonomy" id="2816232"/>
    <lineage>
        <taxon>Bacteria</taxon>
        <taxon>Bacillati</taxon>
        <taxon>Actinomycetota</taxon>
        <taxon>Actinomycetes</taxon>
        <taxon>Kitasatosporales</taxon>
        <taxon>Streptomycetaceae</taxon>
        <taxon>Streptomyces</taxon>
    </lineage>
</organism>
<accession>A0A939FI11</accession>
<dbReference type="EMBL" id="JAFMOF010000001">
    <property type="protein sequence ID" value="MBO0651632.1"/>
    <property type="molecule type" value="Genomic_DNA"/>
</dbReference>
<keyword evidence="2" id="KW-1185">Reference proteome</keyword>
<evidence type="ECO:0000313" key="1">
    <source>
        <dbReference type="EMBL" id="MBO0651632.1"/>
    </source>
</evidence>
<dbReference type="Proteomes" id="UP000664781">
    <property type="component" value="Unassembled WGS sequence"/>
</dbReference>
<comment type="caution">
    <text evidence="1">The sequence shown here is derived from an EMBL/GenBank/DDBJ whole genome shotgun (WGS) entry which is preliminary data.</text>
</comment>
<protein>
    <submittedName>
        <fullName evidence="1">Uncharacterized protein</fullName>
    </submittedName>
</protein>
<proteinExistence type="predicted"/>
<gene>
    <name evidence="1" type="ORF">J1792_02065</name>
</gene>
<name>A0A939FI11_9ACTN</name>
<dbReference type="AlphaFoldDB" id="A0A939FI11"/>
<sequence>MALSYQDVTAADLSPLLNASELWQKMGNRFAELKEDYEKHVQRAMANGKWQGQAFTAHQNSSAATASEYAAAKTEALAVASLLKQAHTELTRLQKAVKDLVADAEAKDYKVDGSGRATYVGFSKLSAQEQNALHHDPGYPQLVAQAQQMAQEWTDGIAKAVRAVDEVDQGVQRALSSAVAFGNGFNAHAEGGLAKAAAAWSHHSDSRTRVDSKVKATGPDVGFTVTSDPKYGKEGSVKANIDLYHVTAEVSESHGPMKLSGIVDAYGGARATANYGFNQKGVAGKAEASIGHRATVEGRAGLGQVGGYARAEGFSGAEVGVNAKATKEEVTIGAKSFAGEKGTVAWGAEVGGIGIGSTAEGWSGPGAEAWWGYKKDEKTGVWKLGGKAGGSPVVGGAVGFEITVDPHKVTKAAGDVADAVGDAFDAVDDAAGSAKKAVSSWF</sequence>
<reference evidence="1" key="1">
    <citation type="submission" date="2021-03" db="EMBL/GenBank/DDBJ databases">
        <title>Streptomyces strains.</title>
        <authorList>
            <person name="Lund M.B."/>
            <person name="Toerring T."/>
        </authorList>
    </citation>
    <scope>NUCLEOTIDE SEQUENCE</scope>
    <source>
        <strain evidence="1">JCM 4242</strain>
    </source>
</reference>
<evidence type="ECO:0000313" key="2">
    <source>
        <dbReference type="Proteomes" id="UP000664781"/>
    </source>
</evidence>
<dbReference type="RefSeq" id="WP_207246567.1">
    <property type="nucleotide sequence ID" value="NZ_JAFMOF010000001.1"/>
</dbReference>